<dbReference type="AlphaFoldDB" id="A0A3N4HK85"/>
<name>A0A3N4HK85_ASCIM</name>
<gene>
    <name evidence="1" type="ORF">BJ508DRAFT_333821</name>
</gene>
<dbReference type="Proteomes" id="UP000275078">
    <property type="component" value="Unassembled WGS sequence"/>
</dbReference>
<evidence type="ECO:0000313" key="2">
    <source>
        <dbReference type="Proteomes" id="UP000275078"/>
    </source>
</evidence>
<evidence type="ECO:0000313" key="1">
    <source>
        <dbReference type="EMBL" id="RPA73687.1"/>
    </source>
</evidence>
<reference evidence="1 2" key="1">
    <citation type="journal article" date="2018" name="Nat. Ecol. Evol.">
        <title>Pezizomycetes genomes reveal the molecular basis of ectomycorrhizal truffle lifestyle.</title>
        <authorList>
            <person name="Murat C."/>
            <person name="Payen T."/>
            <person name="Noel B."/>
            <person name="Kuo A."/>
            <person name="Morin E."/>
            <person name="Chen J."/>
            <person name="Kohler A."/>
            <person name="Krizsan K."/>
            <person name="Balestrini R."/>
            <person name="Da Silva C."/>
            <person name="Montanini B."/>
            <person name="Hainaut M."/>
            <person name="Levati E."/>
            <person name="Barry K.W."/>
            <person name="Belfiori B."/>
            <person name="Cichocki N."/>
            <person name="Clum A."/>
            <person name="Dockter R.B."/>
            <person name="Fauchery L."/>
            <person name="Guy J."/>
            <person name="Iotti M."/>
            <person name="Le Tacon F."/>
            <person name="Lindquist E.A."/>
            <person name="Lipzen A."/>
            <person name="Malagnac F."/>
            <person name="Mello A."/>
            <person name="Molinier V."/>
            <person name="Miyauchi S."/>
            <person name="Poulain J."/>
            <person name="Riccioni C."/>
            <person name="Rubini A."/>
            <person name="Sitrit Y."/>
            <person name="Splivallo R."/>
            <person name="Traeger S."/>
            <person name="Wang M."/>
            <person name="Zifcakova L."/>
            <person name="Wipf D."/>
            <person name="Zambonelli A."/>
            <person name="Paolocci F."/>
            <person name="Nowrousian M."/>
            <person name="Ottonello S."/>
            <person name="Baldrian P."/>
            <person name="Spatafora J.W."/>
            <person name="Henrissat B."/>
            <person name="Nagy L.G."/>
            <person name="Aury J.M."/>
            <person name="Wincker P."/>
            <person name="Grigoriev I.V."/>
            <person name="Bonfante P."/>
            <person name="Martin F.M."/>
        </authorList>
    </citation>
    <scope>NUCLEOTIDE SEQUENCE [LARGE SCALE GENOMIC DNA]</scope>
    <source>
        <strain evidence="1 2">RN42</strain>
    </source>
</reference>
<sequence>MTASWAWNQPGARKAIPASVFAKKVQRIESKRNELRGRVTIYQARLLNTFQTMIPIFAKYVKVPFEPSILPGGPIFCPISGLASLQGNIWILEEDLKREEEYYAGERKRTLLLEEAIAKLEANPEIQPYFVNEVVGQQLATRTDGCTSIDVKTDLIALWLSALEKVEKDHNA</sequence>
<accession>A0A3N4HK85</accession>
<organism evidence="1 2">
    <name type="scientific">Ascobolus immersus RN42</name>
    <dbReference type="NCBI Taxonomy" id="1160509"/>
    <lineage>
        <taxon>Eukaryota</taxon>
        <taxon>Fungi</taxon>
        <taxon>Dikarya</taxon>
        <taxon>Ascomycota</taxon>
        <taxon>Pezizomycotina</taxon>
        <taxon>Pezizomycetes</taxon>
        <taxon>Pezizales</taxon>
        <taxon>Ascobolaceae</taxon>
        <taxon>Ascobolus</taxon>
    </lineage>
</organism>
<dbReference type="EMBL" id="ML119813">
    <property type="protein sequence ID" value="RPA73687.1"/>
    <property type="molecule type" value="Genomic_DNA"/>
</dbReference>
<protein>
    <submittedName>
        <fullName evidence="1">Uncharacterized protein</fullName>
    </submittedName>
</protein>
<proteinExistence type="predicted"/>
<keyword evidence="2" id="KW-1185">Reference proteome</keyword>